<evidence type="ECO:0000313" key="3">
    <source>
        <dbReference type="Proteomes" id="UP000014480"/>
    </source>
</evidence>
<name>A0A484G6V6_COLOR</name>
<organism evidence="2 3">
    <name type="scientific">Colletotrichum orbiculare (strain 104-T / ATCC 96160 / CBS 514.97 / LARS 414 / MAFF 240422)</name>
    <name type="common">Cucumber anthracnose fungus</name>
    <name type="synonym">Colletotrichum lagenarium</name>
    <dbReference type="NCBI Taxonomy" id="1213857"/>
    <lineage>
        <taxon>Eukaryota</taxon>
        <taxon>Fungi</taxon>
        <taxon>Dikarya</taxon>
        <taxon>Ascomycota</taxon>
        <taxon>Pezizomycotina</taxon>
        <taxon>Sordariomycetes</taxon>
        <taxon>Hypocreomycetidae</taxon>
        <taxon>Glomerellales</taxon>
        <taxon>Glomerellaceae</taxon>
        <taxon>Colletotrichum</taxon>
        <taxon>Colletotrichum orbiculare species complex</taxon>
    </lineage>
</organism>
<dbReference type="EMBL" id="AMCV02000001">
    <property type="protein sequence ID" value="TDZ25851.1"/>
    <property type="molecule type" value="Genomic_DNA"/>
</dbReference>
<reference evidence="3" key="1">
    <citation type="journal article" date="2013" name="New Phytol.">
        <title>Comparative genomic and transcriptomic analyses reveal the hemibiotrophic stage shift of Colletotrichum fungi.</title>
        <authorList>
            <person name="Gan P."/>
            <person name="Ikeda K."/>
            <person name="Irieda H."/>
            <person name="Narusaka M."/>
            <person name="O'Connell R.J."/>
            <person name="Narusaka Y."/>
            <person name="Takano Y."/>
            <person name="Kubo Y."/>
            <person name="Shirasu K."/>
        </authorList>
    </citation>
    <scope>NUCLEOTIDE SEQUENCE [LARGE SCALE GENOMIC DNA]</scope>
    <source>
        <strain evidence="3">104-T / ATCC 96160 / CBS 514.97 / LARS 414 / MAFF 240422</strain>
    </source>
</reference>
<protein>
    <submittedName>
        <fullName evidence="2">Uncharacterized protein</fullName>
    </submittedName>
</protein>
<keyword evidence="3" id="KW-1185">Reference proteome</keyword>
<comment type="caution">
    <text evidence="2">The sequence shown here is derived from an EMBL/GenBank/DDBJ whole genome shotgun (WGS) entry which is preliminary data.</text>
</comment>
<dbReference type="Proteomes" id="UP000014480">
    <property type="component" value="Unassembled WGS sequence"/>
</dbReference>
<proteinExistence type="predicted"/>
<sequence length="76" mass="8375">MYRTTPNQVNSKQTLVLNPQTPKGREKRQHGVELLGLALGRVCCQDAGIVVQVSVEGPCGRPKRQKHADVLEPMVI</sequence>
<feature type="region of interest" description="Disordered" evidence="1">
    <location>
        <begin position="1"/>
        <end position="29"/>
    </location>
</feature>
<reference evidence="3" key="2">
    <citation type="journal article" date="2019" name="Mol. Plant Microbe Interact.">
        <title>Genome sequence resources for four phytopathogenic fungi from the Colletotrichum orbiculare species complex.</title>
        <authorList>
            <person name="Gan P."/>
            <person name="Tsushima A."/>
            <person name="Narusaka M."/>
            <person name="Narusaka Y."/>
            <person name="Takano Y."/>
            <person name="Kubo Y."/>
            <person name="Shirasu K."/>
        </authorList>
    </citation>
    <scope>GENOME REANNOTATION</scope>
    <source>
        <strain evidence="3">104-T / ATCC 96160 / CBS 514.97 / LARS 414 / MAFF 240422</strain>
    </source>
</reference>
<gene>
    <name evidence="2" type="ORF">Cob_v000962</name>
</gene>
<feature type="compositionally biased region" description="Polar residues" evidence="1">
    <location>
        <begin position="1"/>
        <end position="21"/>
    </location>
</feature>
<evidence type="ECO:0000256" key="1">
    <source>
        <dbReference type="SAM" id="MobiDB-lite"/>
    </source>
</evidence>
<evidence type="ECO:0000313" key="2">
    <source>
        <dbReference type="EMBL" id="TDZ25851.1"/>
    </source>
</evidence>
<dbReference type="AlphaFoldDB" id="A0A484G6V6"/>
<accession>A0A484G6V6</accession>